<organism evidence="3 4">
    <name type="scientific">Brassica napus</name>
    <name type="common">Rape</name>
    <dbReference type="NCBI Taxonomy" id="3708"/>
    <lineage>
        <taxon>Eukaryota</taxon>
        <taxon>Viridiplantae</taxon>
        <taxon>Streptophyta</taxon>
        <taxon>Embryophyta</taxon>
        <taxon>Tracheophyta</taxon>
        <taxon>Spermatophyta</taxon>
        <taxon>Magnoliopsida</taxon>
        <taxon>eudicotyledons</taxon>
        <taxon>Gunneridae</taxon>
        <taxon>Pentapetalae</taxon>
        <taxon>rosids</taxon>
        <taxon>malvids</taxon>
        <taxon>Brassicales</taxon>
        <taxon>Brassicaceae</taxon>
        <taxon>Brassiceae</taxon>
        <taxon>Brassica</taxon>
    </lineage>
</organism>
<feature type="domain" description="F-box" evidence="2">
    <location>
        <begin position="123"/>
        <end position="165"/>
    </location>
</feature>
<feature type="compositionally biased region" description="Acidic residues" evidence="1">
    <location>
        <begin position="428"/>
        <end position="438"/>
    </location>
</feature>
<feature type="compositionally biased region" description="Polar residues" evidence="1">
    <location>
        <begin position="23"/>
        <end position="41"/>
    </location>
</feature>
<dbReference type="EMBL" id="JAGKQM010000016">
    <property type="protein sequence ID" value="KAH0872973.1"/>
    <property type="molecule type" value="Genomic_DNA"/>
</dbReference>
<dbReference type="SUPFAM" id="SSF81383">
    <property type="entry name" value="F-box domain"/>
    <property type="match status" value="1"/>
</dbReference>
<feature type="region of interest" description="Disordered" evidence="1">
    <location>
        <begin position="405"/>
        <end position="438"/>
    </location>
</feature>
<dbReference type="Proteomes" id="UP000824890">
    <property type="component" value="Unassembled WGS sequence"/>
</dbReference>
<comment type="caution">
    <text evidence="3">The sequence shown here is derived from an EMBL/GenBank/DDBJ whole genome shotgun (WGS) entry which is preliminary data.</text>
</comment>
<feature type="region of interest" description="Disordered" evidence="1">
    <location>
        <begin position="16"/>
        <end position="41"/>
    </location>
</feature>
<proteinExistence type="predicted"/>
<accession>A0ABQ7YYI2</accession>
<protein>
    <recommendedName>
        <fullName evidence="2">F-box domain-containing protein</fullName>
    </recommendedName>
</protein>
<name>A0ABQ7YYI2_BRANA</name>
<gene>
    <name evidence="3" type="ORF">HID58_070335</name>
</gene>
<evidence type="ECO:0000313" key="3">
    <source>
        <dbReference type="EMBL" id="KAH0872973.1"/>
    </source>
</evidence>
<sequence>MAVDICFASCRRMDSGQAKTPIGSLSSSPTQTPNSLSLASHSSPRHFESTILSFLLLPDSPLFSNSSSFDRVLHDFLSTSSDDDSAHDQLIDRTLQRVSLLLESTKRCFHKRLTLYNSVSWFLPQDLTIKVFSMLDTKSLMQVAACCTMFSKSAMDPLCYSHIDLTTASTHVDDVVLRTMIHRAGNKLRSLKVGNDGFNYFHTFPTSSCLAPLLSSDPEFTCSPFSSCPPSVFHFSSCPPYVLHFSSYPPTVLHFSSCPPYVLNFFSMTPSVLIFSSGRWRFESLTLDRQEMNNEDTMNLNDAEDYMSGDELMGENSDGDEAVAVEDTLTSTAETRAKRGDEVDFEPLELEEVGEEASDMYEVEHLWSLNFEVMLIQKGAMDFGGFSNLMSIDFETHGVLDAANAEQDRTKYDGSQTSQSRRRRIIEVEEESDDDAMEDDYEPVRVRVSANVDGYLNKRKKQHVQAEDDNGKGMSSKAQERKKHEGKGDHVYSSTGARLTHEEMSLAFLANCPKLTCLTLKGLNLDDAMAQILVKDTKKMYIIVVSVSKFLKMKTSDGRDLGHNCKDSPLETLILRDCSLEEREVVEFLNSLIAGDFRFIWHIDVSSGNGLACDGDERTLKPNFPVEKLKEERSNFELVA</sequence>
<dbReference type="InterPro" id="IPR001810">
    <property type="entry name" value="F-box_dom"/>
</dbReference>
<dbReference type="Pfam" id="PF12937">
    <property type="entry name" value="F-box-like"/>
    <property type="match status" value="1"/>
</dbReference>
<feature type="compositionally biased region" description="Basic and acidic residues" evidence="1">
    <location>
        <begin position="478"/>
        <end position="490"/>
    </location>
</feature>
<keyword evidence="4" id="KW-1185">Reference proteome</keyword>
<feature type="region of interest" description="Disordered" evidence="1">
    <location>
        <begin position="459"/>
        <end position="492"/>
    </location>
</feature>
<reference evidence="3 4" key="1">
    <citation type="submission" date="2021-05" db="EMBL/GenBank/DDBJ databases">
        <title>Genome Assembly of Synthetic Allotetraploid Brassica napus Reveals Homoeologous Exchanges between Subgenomes.</title>
        <authorList>
            <person name="Davis J.T."/>
        </authorList>
    </citation>
    <scope>NUCLEOTIDE SEQUENCE [LARGE SCALE GENOMIC DNA]</scope>
    <source>
        <strain evidence="4">cv. Da-Ae</strain>
        <tissue evidence="3">Seedling</tissue>
    </source>
</reference>
<dbReference type="InterPro" id="IPR036047">
    <property type="entry name" value="F-box-like_dom_sf"/>
</dbReference>
<dbReference type="InterPro" id="IPR032675">
    <property type="entry name" value="LRR_dom_sf"/>
</dbReference>
<evidence type="ECO:0000313" key="4">
    <source>
        <dbReference type="Proteomes" id="UP000824890"/>
    </source>
</evidence>
<dbReference type="Gene3D" id="3.80.10.10">
    <property type="entry name" value="Ribonuclease Inhibitor"/>
    <property type="match status" value="1"/>
</dbReference>
<evidence type="ECO:0000259" key="2">
    <source>
        <dbReference type="Pfam" id="PF12937"/>
    </source>
</evidence>
<evidence type="ECO:0000256" key="1">
    <source>
        <dbReference type="SAM" id="MobiDB-lite"/>
    </source>
</evidence>